<dbReference type="PANTHER" id="PTHR11999:SF70">
    <property type="entry name" value="MIP05841P"/>
    <property type="match status" value="1"/>
</dbReference>
<keyword evidence="9" id="KW-1185">Reference proteome</keyword>
<dbReference type="InterPro" id="IPR002129">
    <property type="entry name" value="PyrdxlP-dep_de-COase"/>
</dbReference>
<reference evidence="9" key="1">
    <citation type="journal article" date="2019" name="Int. J. Syst. Evol. Microbiol.">
        <title>The Global Catalogue of Microorganisms (GCM) 10K type strain sequencing project: providing services to taxonomists for standard genome sequencing and annotation.</title>
        <authorList>
            <consortium name="The Broad Institute Genomics Platform"/>
            <consortium name="The Broad Institute Genome Sequencing Center for Infectious Disease"/>
            <person name="Wu L."/>
            <person name="Ma J."/>
        </authorList>
    </citation>
    <scope>NUCLEOTIDE SEQUENCE [LARGE SCALE GENOMIC DNA]</scope>
    <source>
        <strain evidence="9">JCM 6242</strain>
    </source>
</reference>
<dbReference type="RefSeq" id="WP_344969429.1">
    <property type="nucleotide sequence ID" value="NZ_BAAAVI010000009.1"/>
</dbReference>
<feature type="compositionally biased region" description="Polar residues" evidence="7">
    <location>
        <begin position="1"/>
        <end position="22"/>
    </location>
</feature>
<evidence type="ECO:0000256" key="3">
    <source>
        <dbReference type="ARBA" id="ARBA00022793"/>
    </source>
</evidence>
<dbReference type="PRINTS" id="PR00800">
    <property type="entry name" value="YHDCRBOXLASE"/>
</dbReference>
<dbReference type="Gene3D" id="3.90.1150.10">
    <property type="entry name" value="Aspartate Aminotransferase, domain 1"/>
    <property type="match status" value="1"/>
</dbReference>
<feature type="region of interest" description="Disordered" evidence="7">
    <location>
        <begin position="1"/>
        <end position="85"/>
    </location>
</feature>
<sequence length="543" mass="56754">MNTRPHAQNTQNSRTDTQNSRTPEPPQAGSTRAPEPPAATHIPAPHTAGPAGTAASPGPGPLGLDRATGSPGPGPLDLDRATGSPGADLVRVPELLEATRAYAVRILGGLDDRPVAQAPVRPRPVPLPESGTGLAGAMEAFARRWEPGFSGSAGPRYLGFVTGGATPAALAGDWLTSVLDQNPTSALDSRAPDLEREAVAWLRELFGLPAEHEGAFVSGATMSNLAGLAIAREWVGESRGVSVAEEGVAALGPVPVLSGSPHSSIGKALSVLGLGRSAIRYVDVLPGREAVDVDKLAGELDRLDGAPAIVVANAGTVNTVDFDDLRAVAALRERYPFWLHVDAAFGAFAALSPGHAHLVAGLAGADSVCVDLHKWLNVPYDSAVQFTRRRDLQARVFQNAAAYLGPLGPDPDFVHLTPENSRRLRALPAWFTLAAYGREGHAEVVRRDIALAAELGERIGAMPAYRLLAPVRLNVVCFTLAGSPSPERVGEVVRAVTDSGEAFLTPTVYAGVPALRAAFSNWRTTEADVDRVAKALRAAAPRS</sequence>
<organism evidence="8 9">
    <name type="scientific">Streptosporangium fragile</name>
    <dbReference type="NCBI Taxonomy" id="46186"/>
    <lineage>
        <taxon>Bacteria</taxon>
        <taxon>Bacillati</taxon>
        <taxon>Actinomycetota</taxon>
        <taxon>Actinomycetes</taxon>
        <taxon>Streptosporangiales</taxon>
        <taxon>Streptosporangiaceae</taxon>
        <taxon>Streptosporangium</taxon>
    </lineage>
</organism>
<evidence type="ECO:0000256" key="5">
    <source>
        <dbReference type="ARBA" id="ARBA00023239"/>
    </source>
</evidence>
<evidence type="ECO:0000313" key="8">
    <source>
        <dbReference type="EMBL" id="GAA2858234.1"/>
    </source>
</evidence>
<accession>A0ABP6I953</accession>
<dbReference type="Proteomes" id="UP001500831">
    <property type="component" value="Unassembled WGS sequence"/>
</dbReference>
<comment type="caution">
    <text evidence="8">The sequence shown here is derived from an EMBL/GenBank/DDBJ whole genome shotgun (WGS) entry which is preliminary data.</text>
</comment>
<dbReference type="InterPro" id="IPR010977">
    <property type="entry name" value="Aromatic_deC"/>
</dbReference>
<keyword evidence="5 6" id="KW-0456">Lyase</keyword>
<evidence type="ECO:0000313" key="9">
    <source>
        <dbReference type="Proteomes" id="UP001500831"/>
    </source>
</evidence>
<proteinExistence type="inferred from homology"/>
<dbReference type="SUPFAM" id="SSF53383">
    <property type="entry name" value="PLP-dependent transferases"/>
    <property type="match status" value="1"/>
</dbReference>
<dbReference type="InterPro" id="IPR015421">
    <property type="entry name" value="PyrdxlP-dep_Trfase_major"/>
</dbReference>
<name>A0ABP6I953_9ACTN</name>
<evidence type="ECO:0000256" key="7">
    <source>
        <dbReference type="SAM" id="MobiDB-lite"/>
    </source>
</evidence>
<evidence type="ECO:0000256" key="2">
    <source>
        <dbReference type="ARBA" id="ARBA00009533"/>
    </source>
</evidence>
<dbReference type="Pfam" id="PF00282">
    <property type="entry name" value="Pyridoxal_deC"/>
    <property type="match status" value="1"/>
</dbReference>
<gene>
    <name evidence="8" type="ORF">GCM10010517_16650</name>
</gene>
<feature type="compositionally biased region" description="Low complexity" evidence="7">
    <location>
        <begin position="38"/>
        <end position="57"/>
    </location>
</feature>
<dbReference type="EMBL" id="BAAAVI010000009">
    <property type="protein sequence ID" value="GAA2858234.1"/>
    <property type="molecule type" value="Genomic_DNA"/>
</dbReference>
<keyword evidence="3" id="KW-0210">Decarboxylase</keyword>
<protein>
    <submittedName>
        <fullName evidence="8">Pyridoxal-dependent decarboxylase</fullName>
    </submittedName>
</protein>
<dbReference type="InterPro" id="IPR015424">
    <property type="entry name" value="PyrdxlP-dep_Trfase"/>
</dbReference>
<comment type="similarity">
    <text evidence="2 6">Belongs to the group II decarboxylase family.</text>
</comment>
<dbReference type="Gene3D" id="3.40.640.10">
    <property type="entry name" value="Type I PLP-dependent aspartate aminotransferase-like (Major domain)"/>
    <property type="match status" value="1"/>
</dbReference>
<keyword evidence="4 6" id="KW-0663">Pyridoxal phosphate</keyword>
<evidence type="ECO:0000256" key="1">
    <source>
        <dbReference type="ARBA" id="ARBA00001933"/>
    </source>
</evidence>
<dbReference type="PANTHER" id="PTHR11999">
    <property type="entry name" value="GROUP II PYRIDOXAL-5-PHOSPHATE DECARBOXYLASE"/>
    <property type="match status" value="1"/>
</dbReference>
<evidence type="ECO:0000256" key="6">
    <source>
        <dbReference type="RuleBase" id="RU000382"/>
    </source>
</evidence>
<evidence type="ECO:0000256" key="4">
    <source>
        <dbReference type="ARBA" id="ARBA00022898"/>
    </source>
</evidence>
<comment type="cofactor">
    <cofactor evidence="1 6">
        <name>pyridoxal 5'-phosphate</name>
        <dbReference type="ChEBI" id="CHEBI:597326"/>
    </cofactor>
</comment>
<dbReference type="InterPro" id="IPR015422">
    <property type="entry name" value="PyrdxlP-dep_Trfase_small"/>
</dbReference>